<comment type="subunit">
    <text evidence="16">Oligomeric complex of 6 set of homotrimers.</text>
</comment>
<feature type="domain" description="C-type lectin" evidence="19">
    <location>
        <begin position="238"/>
        <end position="332"/>
    </location>
</feature>
<evidence type="ECO:0000256" key="5">
    <source>
        <dbReference type="ARBA" id="ARBA00022530"/>
    </source>
</evidence>
<dbReference type="PROSITE" id="PS00615">
    <property type="entry name" value="C_TYPE_LECTIN_1"/>
    <property type="match status" value="1"/>
</dbReference>
<evidence type="ECO:0000256" key="10">
    <source>
        <dbReference type="ARBA" id="ARBA00022837"/>
    </source>
</evidence>
<dbReference type="InterPro" id="IPR016187">
    <property type="entry name" value="CTDL_fold"/>
</dbReference>
<dbReference type="Proteomes" id="UP001178461">
    <property type="component" value="Chromosome 5"/>
</dbReference>
<dbReference type="AlphaFoldDB" id="A0AA35K9V1"/>
<keyword evidence="11" id="KW-0176">Collagen</keyword>
<keyword evidence="4" id="KW-0964">Secreted</keyword>
<dbReference type="Gene3D" id="3.10.100.10">
    <property type="entry name" value="Mannose-Binding Protein A, subunit A"/>
    <property type="match status" value="1"/>
</dbReference>
<dbReference type="EMBL" id="OX395130">
    <property type="protein sequence ID" value="CAI5774381.1"/>
    <property type="molecule type" value="Genomic_DNA"/>
</dbReference>
<comment type="similarity">
    <text evidence="15">Belongs to the SFTPA family.</text>
</comment>
<keyword evidence="3" id="KW-0767">Surface film</keyword>
<feature type="compositionally biased region" description="Pro residues" evidence="18">
    <location>
        <begin position="142"/>
        <end position="153"/>
    </location>
</feature>
<dbReference type="InterPro" id="IPR016186">
    <property type="entry name" value="C-type_lectin-like/link_sf"/>
</dbReference>
<dbReference type="Pfam" id="PF00059">
    <property type="entry name" value="Lectin_C"/>
    <property type="match status" value="1"/>
</dbReference>
<dbReference type="PANTHER" id="PTHR24024:SF13">
    <property type="entry name" value="PULMONARY SURFACTANT-ASSOCIATED PROTEIN A1"/>
    <property type="match status" value="1"/>
</dbReference>
<keyword evidence="9" id="KW-0430">Lectin</keyword>
<dbReference type="InterPro" id="IPR001304">
    <property type="entry name" value="C-type_lectin-like"/>
</dbReference>
<evidence type="ECO:0000256" key="1">
    <source>
        <dbReference type="ARBA" id="ARBA00004364"/>
    </source>
</evidence>
<comment type="function">
    <text evidence="14">In presence of calcium ions, it binds to surfactant phospholipids and contributes to lower the surface tension at the air-liquid interface in the alveoli of the mammalian lung and is essential for normal respiration. Enhances the expression of MYO18A/SP-R210 on alveolar macrophages.</text>
</comment>
<dbReference type="PANTHER" id="PTHR24024">
    <property type="entry name" value="PULMONARY SURFACTANT-ASSOCIATED PROTEIN A"/>
    <property type="match status" value="1"/>
</dbReference>
<sequence>MECINKTRTPSNPPLPNFHLRPQVYIKFLLEYEASCAAALYKLHGLKPSFLSSGQDYWLKHHHHHHLEIFHRNILYHHYFLFWSEMKVLSQFLHVAVVVAIFTLPCLGQAGDKCAGVPGIPGTPGSSGVPGRDGRDGMKGDPGPPGPMGPPNGLPGATGRDGLPGPPGPRGEQGEKGERGPEGRPASLDPEVQEVLRSLNQKILRLEGVLLLKGMINKAGDKIFATNAKVVDFETILQTCQNSGGSVAKPMNEKENDAILEIVKEKNQYAYLGIKESPIPREFEYLDGMAVNYTNWRRYEPNGKGAENCVEMQTDGSWNDKKCNQYRLTVCEF</sequence>
<dbReference type="GO" id="GO:0005771">
    <property type="term" value="C:multivesicular body"/>
    <property type="evidence" value="ECO:0007669"/>
    <property type="project" value="TreeGrafter"/>
</dbReference>
<comment type="subcellular location">
    <subcellularLocation>
        <location evidence="2">Secreted</location>
        <location evidence="2">Extracellular space</location>
        <location evidence="2">Extracellular matrix</location>
    </subcellularLocation>
    <subcellularLocation>
        <location evidence="1">Secreted</location>
        <location evidence="1">Extracellular space</location>
        <location evidence="1">Surface film</location>
    </subcellularLocation>
</comment>
<protein>
    <recommendedName>
        <fullName evidence="17">Pulmonary surfactant-associated protein A</fullName>
    </recommendedName>
</protein>
<evidence type="ECO:0000256" key="18">
    <source>
        <dbReference type="SAM" id="MobiDB-lite"/>
    </source>
</evidence>
<evidence type="ECO:0000256" key="4">
    <source>
        <dbReference type="ARBA" id="ARBA00022525"/>
    </source>
</evidence>
<gene>
    <name evidence="20" type="ORF">PODLI_1B016945</name>
</gene>
<evidence type="ECO:0000256" key="9">
    <source>
        <dbReference type="ARBA" id="ARBA00022734"/>
    </source>
</evidence>
<evidence type="ECO:0000256" key="14">
    <source>
        <dbReference type="ARBA" id="ARBA00037480"/>
    </source>
</evidence>
<dbReference type="SMART" id="SM00034">
    <property type="entry name" value="CLECT"/>
    <property type="match status" value="1"/>
</dbReference>
<keyword evidence="13" id="KW-0325">Glycoprotein</keyword>
<evidence type="ECO:0000256" key="16">
    <source>
        <dbReference type="ARBA" id="ARBA00038763"/>
    </source>
</evidence>
<evidence type="ECO:0000256" key="3">
    <source>
        <dbReference type="ARBA" id="ARBA00022439"/>
    </source>
</evidence>
<dbReference type="GO" id="GO:0005615">
    <property type="term" value="C:extracellular space"/>
    <property type="evidence" value="ECO:0007669"/>
    <property type="project" value="TreeGrafter"/>
</dbReference>
<dbReference type="InterPro" id="IPR018378">
    <property type="entry name" value="C-type_lectin_CS"/>
</dbReference>
<organism evidence="20 21">
    <name type="scientific">Podarcis lilfordi</name>
    <name type="common">Lilford's wall lizard</name>
    <dbReference type="NCBI Taxonomy" id="74358"/>
    <lineage>
        <taxon>Eukaryota</taxon>
        <taxon>Metazoa</taxon>
        <taxon>Chordata</taxon>
        <taxon>Craniata</taxon>
        <taxon>Vertebrata</taxon>
        <taxon>Euteleostomi</taxon>
        <taxon>Lepidosauria</taxon>
        <taxon>Squamata</taxon>
        <taxon>Bifurcata</taxon>
        <taxon>Unidentata</taxon>
        <taxon>Episquamata</taxon>
        <taxon>Laterata</taxon>
        <taxon>Lacertibaenia</taxon>
        <taxon>Lacertidae</taxon>
        <taxon>Podarcis</taxon>
    </lineage>
</organism>
<accession>A0AA35K9V1</accession>
<dbReference type="GO" id="GO:0007585">
    <property type="term" value="P:respiratory gaseous exchange by respiratory system"/>
    <property type="evidence" value="ECO:0007669"/>
    <property type="project" value="UniProtKB-KW"/>
</dbReference>
<proteinExistence type="inferred from homology"/>
<dbReference type="SUPFAM" id="SSF56436">
    <property type="entry name" value="C-type lectin-like"/>
    <property type="match status" value="1"/>
</dbReference>
<feature type="region of interest" description="Disordered" evidence="18">
    <location>
        <begin position="117"/>
        <end position="190"/>
    </location>
</feature>
<dbReference type="GO" id="GO:0030246">
    <property type="term" value="F:carbohydrate binding"/>
    <property type="evidence" value="ECO:0007669"/>
    <property type="project" value="UniProtKB-KW"/>
</dbReference>
<evidence type="ECO:0000256" key="7">
    <source>
        <dbReference type="ARBA" id="ARBA00022723"/>
    </source>
</evidence>
<dbReference type="GO" id="GO:0046872">
    <property type="term" value="F:metal ion binding"/>
    <property type="evidence" value="ECO:0007669"/>
    <property type="project" value="UniProtKB-KW"/>
</dbReference>
<keyword evidence="12" id="KW-1015">Disulfide bond</keyword>
<name>A0AA35K9V1_9SAUR</name>
<evidence type="ECO:0000313" key="20">
    <source>
        <dbReference type="EMBL" id="CAI5774381.1"/>
    </source>
</evidence>
<keyword evidence="6" id="KW-0305">Gaseous exchange</keyword>
<feature type="compositionally biased region" description="Basic and acidic residues" evidence="18">
    <location>
        <begin position="172"/>
        <end position="182"/>
    </location>
</feature>
<keyword evidence="7" id="KW-0479">Metal-binding</keyword>
<evidence type="ECO:0000256" key="2">
    <source>
        <dbReference type="ARBA" id="ARBA00004498"/>
    </source>
</evidence>
<evidence type="ECO:0000259" key="19">
    <source>
        <dbReference type="PROSITE" id="PS50041"/>
    </source>
</evidence>
<evidence type="ECO:0000313" key="21">
    <source>
        <dbReference type="Proteomes" id="UP001178461"/>
    </source>
</evidence>
<evidence type="ECO:0000256" key="13">
    <source>
        <dbReference type="ARBA" id="ARBA00023180"/>
    </source>
</evidence>
<evidence type="ECO:0000256" key="17">
    <source>
        <dbReference type="ARBA" id="ARBA00041095"/>
    </source>
</evidence>
<dbReference type="PROSITE" id="PS50041">
    <property type="entry name" value="C_TYPE_LECTIN_2"/>
    <property type="match status" value="1"/>
</dbReference>
<keyword evidence="8" id="KW-0732">Signal</keyword>
<reference evidence="20" key="1">
    <citation type="submission" date="2022-12" db="EMBL/GenBank/DDBJ databases">
        <authorList>
            <person name="Alioto T."/>
            <person name="Alioto T."/>
            <person name="Gomez Garrido J."/>
        </authorList>
    </citation>
    <scope>NUCLEOTIDE SEQUENCE</scope>
</reference>
<evidence type="ECO:0000256" key="11">
    <source>
        <dbReference type="ARBA" id="ARBA00023119"/>
    </source>
</evidence>
<keyword evidence="10" id="KW-0106">Calcium</keyword>
<dbReference type="GO" id="GO:0005581">
    <property type="term" value="C:collagen trimer"/>
    <property type="evidence" value="ECO:0007669"/>
    <property type="project" value="UniProtKB-KW"/>
</dbReference>
<evidence type="ECO:0000256" key="12">
    <source>
        <dbReference type="ARBA" id="ARBA00023157"/>
    </source>
</evidence>
<keyword evidence="5" id="KW-0272">Extracellular matrix</keyword>
<dbReference type="InterPro" id="IPR051077">
    <property type="entry name" value="Ca-dependent_lectin"/>
</dbReference>
<evidence type="ECO:0000256" key="6">
    <source>
        <dbReference type="ARBA" id="ARBA00022713"/>
    </source>
</evidence>
<evidence type="ECO:0000256" key="15">
    <source>
        <dbReference type="ARBA" id="ARBA00038230"/>
    </source>
</evidence>
<keyword evidence="21" id="KW-1185">Reference proteome</keyword>
<evidence type="ECO:0000256" key="8">
    <source>
        <dbReference type="ARBA" id="ARBA00022729"/>
    </source>
</evidence>